<dbReference type="GO" id="GO:0005737">
    <property type="term" value="C:cytoplasm"/>
    <property type="evidence" value="ECO:0007669"/>
    <property type="project" value="TreeGrafter"/>
</dbReference>
<evidence type="ECO:0000313" key="3">
    <source>
        <dbReference type="Proteomes" id="UP001159641"/>
    </source>
</evidence>
<keyword evidence="3" id="KW-1185">Reference proteome</keyword>
<organism evidence="2 3">
    <name type="scientific">Eschrichtius robustus</name>
    <name type="common">California gray whale</name>
    <name type="synonym">Eschrichtius gibbosus</name>
    <dbReference type="NCBI Taxonomy" id="9764"/>
    <lineage>
        <taxon>Eukaryota</taxon>
        <taxon>Metazoa</taxon>
        <taxon>Chordata</taxon>
        <taxon>Craniata</taxon>
        <taxon>Vertebrata</taxon>
        <taxon>Euteleostomi</taxon>
        <taxon>Mammalia</taxon>
        <taxon>Eutheria</taxon>
        <taxon>Laurasiatheria</taxon>
        <taxon>Artiodactyla</taxon>
        <taxon>Whippomorpha</taxon>
        <taxon>Cetacea</taxon>
        <taxon>Mysticeti</taxon>
        <taxon>Eschrichtiidae</taxon>
        <taxon>Eschrichtius</taxon>
    </lineage>
</organism>
<dbReference type="PANTHER" id="PTHR46864">
    <property type="entry name" value="LAFORIN"/>
    <property type="match status" value="1"/>
</dbReference>
<dbReference type="GO" id="GO:0005634">
    <property type="term" value="C:nucleus"/>
    <property type="evidence" value="ECO:0007669"/>
    <property type="project" value="TreeGrafter"/>
</dbReference>
<feature type="signal peptide" evidence="1">
    <location>
        <begin position="1"/>
        <end position="21"/>
    </location>
</feature>
<dbReference type="InterPro" id="IPR042942">
    <property type="entry name" value="Laforin"/>
</dbReference>
<evidence type="ECO:0000313" key="2">
    <source>
        <dbReference type="EMBL" id="KAJ8797290.1"/>
    </source>
</evidence>
<proteinExistence type="predicted"/>
<protein>
    <recommendedName>
        <fullName evidence="4">Laforin</fullName>
    </recommendedName>
</protein>
<sequence length="85" mass="9911">MRRPCILPNPFWFNWIPLVLLQQESGGNGPHHDRCCIYNENNLVDGVYCLPVGHWIEATGHTNEMKHTTDFYFNIAGHQAMHYSR</sequence>
<dbReference type="Proteomes" id="UP001159641">
    <property type="component" value="Unassembled WGS sequence"/>
</dbReference>
<gene>
    <name evidence="2" type="ORF">J1605_017518</name>
</gene>
<dbReference type="AlphaFoldDB" id="A0AB34I1H0"/>
<reference evidence="2 3" key="1">
    <citation type="submission" date="2022-11" db="EMBL/GenBank/DDBJ databases">
        <title>Whole genome sequence of Eschrichtius robustus ER-17-0199.</title>
        <authorList>
            <person name="Bruniche-Olsen A."/>
            <person name="Black A.N."/>
            <person name="Fields C.J."/>
            <person name="Walden K."/>
            <person name="Dewoody J.A."/>
        </authorList>
    </citation>
    <scope>NUCLEOTIDE SEQUENCE [LARGE SCALE GENOMIC DNA]</scope>
    <source>
        <strain evidence="2">ER-17-0199</strain>
        <tissue evidence="2">Blubber</tissue>
    </source>
</reference>
<evidence type="ECO:0000256" key="1">
    <source>
        <dbReference type="SAM" id="SignalP"/>
    </source>
</evidence>
<dbReference type="EMBL" id="JAIQCJ010000254">
    <property type="protein sequence ID" value="KAJ8797290.1"/>
    <property type="molecule type" value="Genomic_DNA"/>
</dbReference>
<keyword evidence="1" id="KW-0732">Signal</keyword>
<feature type="chain" id="PRO_5044255903" description="Laforin" evidence="1">
    <location>
        <begin position="22"/>
        <end position="85"/>
    </location>
</feature>
<evidence type="ECO:0008006" key="4">
    <source>
        <dbReference type="Google" id="ProtNLM"/>
    </source>
</evidence>
<comment type="caution">
    <text evidence="2">The sequence shown here is derived from an EMBL/GenBank/DDBJ whole genome shotgun (WGS) entry which is preliminary data.</text>
</comment>
<name>A0AB34I1H0_ESCRO</name>
<accession>A0AB34I1H0</accession>
<dbReference type="GO" id="GO:0004725">
    <property type="term" value="F:protein tyrosine phosphatase activity"/>
    <property type="evidence" value="ECO:0007669"/>
    <property type="project" value="InterPro"/>
</dbReference>
<dbReference type="PANTHER" id="PTHR46864:SF1">
    <property type="entry name" value="LAFORIN"/>
    <property type="match status" value="1"/>
</dbReference>